<comment type="caution">
    <text evidence="2">The sequence shown here is derived from an EMBL/GenBank/DDBJ whole genome shotgun (WGS) entry which is preliminary data.</text>
</comment>
<sequence length="65" mass="7497">MQFFKLDQAARYNRAALDVEQGSVCDHESFPEVRGFVRHIQDGGQQREEHAENQGGHQHVDMDFP</sequence>
<accession>A0A645JA67</accession>
<protein>
    <submittedName>
        <fullName evidence="2">Uncharacterized protein</fullName>
    </submittedName>
</protein>
<evidence type="ECO:0000313" key="2">
    <source>
        <dbReference type="EMBL" id="MPN60287.1"/>
    </source>
</evidence>
<evidence type="ECO:0000256" key="1">
    <source>
        <dbReference type="SAM" id="MobiDB-lite"/>
    </source>
</evidence>
<dbReference type="EMBL" id="VSSQ01135354">
    <property type="protein sequence ID" value="MPN60287.1"/>
    <property type="molecule type" value="Genomic_DNA"/>
</dbReference>
<proteinExistence type="predicted"/>
<dbReference type="AlphaFoldDB" id="A0A645JA67"/>
<name>A0A645JA67_9ZZZZ</name>
<organism evidence="2">
    <name type="scientific">bioreactor metagenome</name>
    <dbReference type="NCBI Taxonomy" id="1076179"/>
    <lineage>
        <taxon>unclassified sequences</taxon>
        <taxon>metagenomes</taxon>
        <taxon>ecological metagenomes</taxon>
    </lineage>
</organism>
<feature type="region of interest" description="Disordered" evidence="1">
    <location>
        <begin position="42"/>
        <end position="65"/>
    </location>
</feature>
<gene>
    <name evidence="2" type="ORF">SDC9_208015</name>
</gene>
<reference evidence="2" key="1">
    <citation type="submission" date="2019-08" db="EMBL/GenBank/DDBJ databases">
        <authorList>
            <person name="Kucharzyk K."/>
            <person name="Murdoch R.W."/>
            <person name="Higgins S."/>
            <person name="Loffler F."/>
        </authorList>
    </citation>
    <scope>NUCLEOTIDE SEQUENCE</scope>
</reference>